<reference evidence="2" key="1">
    <citation type="submission" date="2023-12" db="EMBL/GenBank/DDBJ databases">
        <title>Genome assembly of Anisodus tanguticus.</title>
        <authorList>
            <person name="Wang Y.-J."/>
        </authorList>
    </citation>
    <scope>NUCLEOTIDE SEQUENCE</scope>
    <source>
        <strain evidence="2">KB-2021</strain>
        <tissue evidence="2">Leaf</tissue>
    </source>
</reference>
<dbReference type="EMBL" id="JAVYJV010000004">
    <property type="protein sequence ID" value="KAK4372664.1"/>
    <property type="molecule type" value="Genomic_DNA"/>
</dbReference>
<name>A0AAE1SMY7_9SOLA</name>
<protein>
    <submittedName>
        <fullName evidence="2">Uncharacterized protein</fullName>
    </submittedName>
</protein>
<evidence type="ECO:0000313" key="2">
    <source>
        <dbReference type="EMBL" id="KAK4372664.1"/>
    </source>
</evidence>
<evidence type="ECO:0000313" key="3">
    <source>
        <dbReference type="Proteomes" id="UP001291623"/>
    </source>
</evidence>
<accession>A0AAE1SMY7</accession>
<proteinExistence type="predicted"/>
<sequence length="275" mass="30617">MCIELKISLLIFNLKALSLDALARALDPWGVCCQESMTGQLQSDHQLLTPFFLSRAKLSLLRKGLALGAVPPRRRSRESLPSGFESEVEVEPLFSVEVELVGSAARDIPSLRAKGSPLTNLISRRRRRSSLSCAINNKEYQGAVKRVLTPSFLSFGQVQLQRKEKVGPVPRVRCLAEGGSPKLNKAALLAKPRQEQGLKEKREEFNLCSILNGWLVGQDALVYRIDRSGQVRWTTRQYHRLETGLLAERGMTIGTELTFSPFQLYSQASGFHASP</sequence>
<evidence type="ECO:0000256" key="1">
    <source>
        <dbReference type="SAM" id="SignalP"/>
    </source>
</evidence>
<keyword evidence="3" id="KW-1185">Reference proteome</keyword>
<organism evidence="2 3">
    <name type="scientific">Anisodus tanguticus</name>
    <dbReference type="NCBI Taxonomy" id="243964"/>
    <lineage>
        <taxon>Eukaryota</taxon>
        <taxon>Viridiplantae</taxon>
        <taxon>Streptophyta</taxon>
        <taxon>Embryophyta</taxon>
        <taxon>Tracheophyta</taxon>
        <taxon>Spermatophyta</taxon>
        <taxon>Magnoliopsida</taxon>
        <taxon>eudicotyledons</taxon>
        <taxon>Gunneridae</taxon>
        <taxon>Pentapetalae</taxon>
        <taxon>asterids</taxon>
        <taxon>lamiids</taxon>
        <taxon>Solanales</taxon>
        <taxon>Solanaceae</taxon>
        <taxon>Solanoideae</taxon>
        <taxon>Hyoscyameae</taxon>
        <taxon>Anisodus</taxon>
    </lineage>
</organism>
<feature type="chain" id="PRO_5042153623" evidence="1">
    <location>
        <begin position="26"/>
        <end position="275"/>
    </location>
</feature>
<dbReference type="Proteomes" id="UP001291623">
    <property type="component" value="Unassembled WGS sequence"/>
</dbReference>
<keyword evidence="1" id="KW-0732">Signal</keyword>
<dbReference type="AlphaFoldDB" id="A0AAE1SMY7"/>
<gene>
    <name evidence="2" type="ORF">RND71_008048</name>
</gene>
<comment type="caution">
    <text evidence="2">The sequence shown here is derived from an EMBL/GenBank/DDBJ whole genome shotgun (WGS) entry which is preliminary data.</text>
</comment>
<feature type="signal peptide" evidence="1">
    <location>
        <begin position="1"/>
        <end position="25"/>
    </location>
</feature>